<accession>A0A382TTA2</accession>
<sequence>PNTEIRRHRPKETGAEVCRDQDPPLLGGDVHGRVFPIHSAQGLVGGAVLRNTLHPPLPRWFPLHGSLVGRAAVVAAATTAHPGRRL</sequence>
<evidence type="ECO:0000313" key="2">
    <source>
        <dbReference type="EMBL" id="SVD25276.1"/>
    </source>
</evidence>
<feature type="non-terminal residue" evidence="2">
    <location>
        <position position="86"/>
    </location>
</feature>
<feature type="compositionally biased region" description="Basic residues" evidence="1">
    <location>
        <begin position="1"/>
        <end position="10"/>
    </location>
</feature>
<reference evidence="2" key="1">
    <citation type="submission" date="2018-05" db="EMBL/GenBank/DDBJ databases">
        <authorList>
            <person name="Lanie J.A."/>
            <person name="Ng W.-L."/>
            <person name="Kazmierczak K.M."/>
            <person name="Andrzejewski T.M."/>
            <person name="Davidsen T.M."/>
            <person name="Wayne K.J."/>
            <person name="Tettelin H."/>
            <person name="Glass J.I."/>
            <person name="Rusch D."/>
            <person name="Podicherti R."/>
            <person name="Tsui H.-C.T."/>
            <person name="Winkler M.E."/>
        </authorList>
    </citation>
    <scope>NUCLEOTIDE SEQUENCE</scope>
</reference>
<feature type="non-terminal residue" evidence="2">
    <location>
        <position position="1"/>
    </location>
</feature>
<protein>
    <submittedName>
        <fullName evidence="2">Uncharacterized protein</fullName>
    </submittedName>
</protein>
<feature type="region of interest" description="Disordered" evidence="1">
    <location>
        <begin position="1"/>
        <end position="23"/>
    </location>
</feature>
<proteinExistence type="predicted"/>
<gene>
    <name evidence="2" type="ORF">METZ01_LOCUS378130</name>
</gene>
<dbReference type="EMBL" id="UINC01138994">
    <property type="protein sequence ID" value="SVD25276.1"/>
    <property type="molecule type" value="Genomic_DNA"/>
</dbReference>
<name>A0A382TTA2_9ZZZZ</name>
<organism evidence="2">
    <name type="scientific">marine metagenome</name>
    <dbReference type="NCBI Taxonomy" id="408172"/>
    <lineage>
        <taxon>unclassified sequences</taxon>
        <taxon>metagenomes</taxon>
        <taxon>ecological metagenomes</taxon>
    </lineage>
</organism>
<dbReference type="AlphaFoldDB" id="A0A382TTA2"/>
<feature type="compositionally biased region" description="Basic and acidic residues" evidence="1">
    <location>
        <begin position="11"/>
        <end position="22"/>
    </location>
</feature>
<evidence type="ECO:0000256" key="1">
    <source>
        <dbReference type="SAM" id="MobiDB-lite"/>
    </source>
</evidence>